<proteinExistence type="predicted"/>
<name>A0A392VRV4_9FABA</name>
<organism evidence="2 3">
    <name type="scientific">Trifolium medium</name>
    <dbReference type="NCBI Taxonomy" id="97028"/>
    <lineage>
        <taxon>Eukaryota</taxon>
        <taxon>Viridiplantae</taxon>
        <taxon>Streptophyta</taxon>
        <taxon>Embryophyta</taxon>
        <taxon>Tracheophyta</taxon>
        <taxon>Spermatophyta</taxon>
        <taxon>Magnoliopsida</taxon>
        <taxon>eudicotyledons</taxon>
        <taxon>Gunneridae</taxon>
        <taxon>Pentapetalae</taxon>
        <taxon>rosids</taxon>
        <taxon>fabids</taxon>
        <taxon>Fabales</taxon>
        <taxon>Fabaceae</taxon>
        <taxon>Papilionoideae</taxon>
        <taxon>50 kb inversion clade</taxon>
        <taxon>NPAAA clade</taxon>
        <taxon>Hologalegina</taxon>
        <taxon>IRL clade</taxon>
        <taxon>Trifolieae</taxon>
        <taxon>Trifolium</taxon>
    </lineage>
</organism>
<evidence type="ECO:0000313" key="3">
    <source>
        <dbReference type="Proteomes" id="UP000265520"/>
    </source>
</evidence>
<dbReference type="EMBL" id="LXQA011236640">
    <property type="protein sequence ID" value="MCI90159.1"/>
    <property type="molecule type" value="Genomic_DNA"/>
</dbReference>
<feature type="non-terminal residue" evidence="2">
    <location>
        <position position="1"/>
    </location>
</feature>
<keyword evidence="3" id="KW-1185">Reference proteome</keyword>
<evidence type="ECO:0000313" key="2">
    <source>
        <dbReference type="EMBL" id="MCI90159.1"/>
    </source>
</evidence>
<comment type="caution">
    <text evidence="2">The sequence shown here is derived from an EMBL/GenBank/DDBJ whole genome shotgun (WGS) entry which is preliminary data.</text>
</comment>
<feature type="region of interest" description="Disordered" evidence="1">
    <location>
        <begin position="1"/>
        <end position="47"/>
    </location>
</feature>
<protein>
    <submittedName>
        <fullName evidence="2">Uncharacterized protein</fullName>
    </submittedName>
</protein>
<reference evidence="2 3" key="1">
    <citation type="journal article" date="2018" name="Front. Plant Sci.">
        <title>Red Clover (Trifolium pratense) and Zigzag Clover (T. medium) - A Picture of Genomic Similarities and Differences.</title>
        <authorList>
            <person name="Dluhosova J."/>
            <person name="Istvanek J."/>
            <person name="Nedelnik J."/>
            <person name="Repkova J."/>
        </authorList>
    </citation>
    <scope>NUCLEOTIDE SEQUENCE [LARGE SCALE GENOMIC DNA]</scope>
    <source>
        <strain evidence="3">cv. 10/8</strain>
        <tissue evidence="2">Leaf</tissue>
    </source>
</reference>
<dbReference type="AlphaFoldDB" id="A0A392VRV4"/>
<accession>A0A392VRV4</accession>
<feature type="compositionally biased region" description="Basic residues" evidence="1">
    <location>
        <begin position="37"/>
        <end position="47"/>
    </location>
</feature>
<sequence length="47" mass="4973">PEENSEKQGKAARRASPSCAPGSYPKGTPPLAPNTARRARASRAPRK</sequence>
<dbReference type="Proteomes" id="UP000265520">
    <property type="component" value="Unassembled WGS sequence"/>
</dbReference>
<evidence type="ECO:0000256" key="1">
    <source>
        <dbReference type="SAM" id="MobiDB-lite"/>
    </source>
</evidence>